<accession>A0A3S4T1T2</accession>
<evidence type="ECO:0000256" key="3">
    <source>
        <dbReference type="ARBA" id="ARBA00022490"/>
    </source>
</evidence>
<comment type="catalytic activity">
    <reaction evidence="9 10">
        <text>tRNA(His) + L-histidine + ATP = L-histidyl-tRNA(His) + AMP + diphosphate + H(+)</text>
        <dbReference type="Rhea" id="RHEA:17313"/>
        <dbReference type="Rhea" id="RHEA-COMP:9665"/>
        <dbReference type="Rhea" id="RHEA-COMP:9689"/>
        <dbReference type="ChEBI" id="CHEBI:15378"/>
        <dbReference type="ChEBI" id="CHEBI:30616"/>
        <dbReference type="ChEBI" id="CHEBI:33019"/>
        <dbReference type="ChEBI" id="CHEBI:57595"/>
        <dbReference type="ChEBI" id="CHEBI:78442"/>
        <dbReference type="ChEBI" id="CHEBI:78527"/>
        <dbReference type="ChEBI" id="CHEBI:456215"/>
        <dbReference type="EC" id="6.1.1.21"/>
    </reaction>
</comment>
<evidence type="ECO:0000256" key="8">
    <source>
        <dbReference type="ARBA" id="ARBA00023146"/>
    </source>
</evidence>
<comment type="subunit">
    <text evidence="2 10">Homodimer.</text>
</comment>
<gene>
    <name evidence="10" type="primary">hisS</name>
    <name evidence="13" type="ORF">EPI11_07240</name>
</gene>
<dbReference type="GO" id="GO:0006427">
    <property type="term" value="P:histidyl-tRNA aminoacylation"/>
    <property type="evidence" value="ECO:0007669"/>
    <property type="project" value="UniProtKB-UniRule"/>
</dbReference>
<evidence type="ECO:0000256" key="9">
    <source>
        <dbReference type="ARBA" id="ARBA00047639"/>
    </source>
</evidence>
<dbReference type="InterPro" id="IPR004154">
    <property type="entry name" value="Anticodon-bd"/>
</dbReference>
<dbReference type="OrthoDB" id="9800814at2"/>
<dbReference type="SUPFAM" id="SSF52954">
    <property type="entry name" value="Class II aaRS ABD-related"/>
    <property type="match status" value="1"/>
</dbReference>
<dbReference type="Gene3D" id="3.30.930.10">
    <property type="entry name" value="Bira Bifunctional Protein, Domain 2"/>
    <property type="match status" value="1"/>
</dbReference>
<feature type="domain" description="Aminoacyl-transfer RNA synthetases class-II family profile" evidence="12">
    <location>
        <begin position="1"/>
        <end position="418"/>
    </location>
</feature>
<evidence type="ECO:0000256" key="2">
    <source>
        <dbReference type="ARBA" id="ARBA00011738"/>
    </source>
</evidence>
<dbReference type="FunFam" id="3.30.930.10:FF:000093">
    <property type="entry name" value="Histidine--tRNA ligase"/>
    <property type="match status" value="1"/>
</dbReference>
<dbReference type="CDD" id="cd00859">
    <property type="entry name" value="HisRS_anticodon"/>
    <property type="match status" value="1"/>
</dbReference>
<comment type="subcellular location">
    <subcellularLocation>
        <location evidence="10">Cytoplasm</location>
    </subcellularLocation>
</comment>
<feature type="binding site" evidence="11">
    <location>
        <begin position="318"/>
        <end position="319"/>
    </location>
    <ligand>
        <name>L-histidine</name>
        <dbReference type="ChEBI" id="CHEBI:57595"/>
    </ligand>
</feature>
<name>A0A3S4T1T2_9FLAO</name>
<feature type="binding site" evidence="11">
    <location>
        <position position="150"/>
    </location>
    <ligand>
        <name>L-histidine</name>
        <dbReference type="ChEBI" id="CHEBI:57595"/>
    </ligand>
</feature>
<evidence type="ECO:0000313" key="13">
    <source>
        <dbReference type="EMBL" id="RWX00807.1"/>
    </source>
</evidence>
<dbReference type="GO" id="GO:0004821">
    <property type="term" value="F:histidine-tRNA ligase activity"/>
    <property type="evidence" value="ECO:0007669"/>
    <property type="project" value="UniProtKB-UniRule"/>
</dbReference>
<protein>
    <recommendedName>
        <fullName evidence="10">Histidine--tRNA ligase</fullName>
        <ecNumber evidence="10">6.1.1.21</ecNumber>
    </recommendedName>
    <alternativeName>
        <fullName evidence="10">Histidyl-tRNA synthetase</fullName>
        <shortName evidence="10">HisRS</shortName>
    </alternativeName>
</protein>
<dbReference type="HAMAP" id="MF_00127">
    <property type="entry name" value="His_tRNA_synth"/>
    <property type="match status" value="1"/>
</dbReference>
<dbReference type="InterPro" id="IPR045864">
    <property type="entry name" value="aa-tRNA-synth_II/BPL/LPL"/>
</dbReference>
<comment type="similarity">
    <text evidence="1 10">Belongs to the class-II aminoacyl-tRNA synthetase family.</text>
</comment>
<dbReference type="InterPro" id="IPR015807">
    <property type="entry name" value="His-tRNA-ligase"/>
</dbReference>
<evidence type="ECO:0000256" key="6">
    <source>
        <dbReference type="ARBA" id="ARBA00022840"/>
    </source>
</evidence>
<feature type="binding site" evidence="11">
    <location>
        <position position="164"/>
    </location>
    <ligand>
        <name>L-histidine</name>
        <dbReference type="ChEBI" id="CHEBI:57595"/>
    </ligand>
</feature>
<evidence type="ECO:0000313" key="14">
    <source>
        <dbReference type="Proteomes" id="UP000287527"/>
    </source>
</evidence>
<dbReference type="EMBL" id="SBII01000004">
    <property type="protein sequence ID" value="RWX00807.1"/>
    <property type="molecule type" value="Genomic_DNA"/>
</dbReference>
<dbReference type="AlphaFoldDB" id="A0A3S4T1T2"/>
<dbReference type="PANTHER" id="PTHR11476">
    <property type="entry name" value="HISTIDYL-TRNA SYNTHETASE"/>
    <property type="match status" value="1"/>
</dbReference>
<evidence type="ECO:0000256" key="10">
    <source>
        <dbReference type="HAMAP-Rule" id="MF_00127"/>
    </source>
</evidence>
<dbReference type="EC" id="6.1.1.21" evidence="10"/>
<dbReference type="GO" id="GO:0005737">
    <property type="term" value="C:cytoplasm"/>
    <property type="evidence" value="ECO:0007669"/>
    <property type="project" value="UniProtKB-SubCell"/>
</dbReference>
<evidence type="ECO:0000256" key="11">
    <source>
        <dbReference type="PIRSR" id="PIRSR001549-1"/>
    </source>
</evidence>
<keyword evidence="8 10" id="KW-0030">Aminoacyl-tRNA synthetase</keyword>
<keyword evidence="4 10" id="KW-0436">Ligase</keyword>
<organism evidence="13 14">
    <name type="scientific">Flavobacterium cerinum</name>
    <dbReference type="NCBI Taxonomy" id="2502784"/>
    <lineage>
        <taxon>Bacteria</taxon>
        <taxon>Pseudomonadati</taxon>
        <taxon>Bacteroidota</taxon>
        <taxon>Flavobacteriia</taxon>
        <taxon>Flavobacteriales</taxon>
        <taxon>Flavobacteriaceae</taxon>
        <taxon>Flavobacterium</taxon>
    </lineage>
</organism>
<evidence type="ECO:0000256" key="4">
    <source>
        <dbReference type="ARBA" id="ARBA00022598"/>
    </source>
</evidence>
<feature type="binding site" evidence="11">
    <location>
        <position position="314"/>
    </location>
    <ligand>
        <name>L-histidine</name>
        <dbReference type="ChEBI" id="CHEBI:57595"/>
    </ligand>
</feature>
<sequence>MAQKPGIPKGTRDFSPSEVAKRQYIMSAIKHHFETFGFQPIETPSFENSETLMGKYGEEGDRLIFKILNSGNFFFDKNKIELPQSLEELRVNSSETINKEQLIELNKFTSRISEKALRYDLTVPFARYVVQHQNEIEFPFKRYQIQPVWRADRPQKGRFREFFQCDADVVGSTSLWQEVELVQLYDSVFTTLGLKGAVIKINNRKILSGIAEVIGAKDKLIDFTVALDKLDKVGEDGVKKEMLEKGITEEALVKVQPLFNFTGSINEKLEKLTELLASSEEGLKGVEELRFICDNVTEIGLGESILDLDVTLARGLNYYTGAIFEVNAPKEVAMGSIGGGGRYDDLTGIFGLKNMSGVGISFGLDRIYLVLEELNLFPDTVTEATKVLFVNFGNKEALYCMKAIVKLRQAGIKAELYPDAAKMAKQFQHADKRGIPFTVLCGDEEISTATFKIKNLSSGEQESVSLEALVEKLK</sequence>
<dbReference type="PIRSF" id="PIRSF001549">
    <property type="entry name" value="His-tRNA_synth"/>
    <property type="match status" value="1"/>
</dbReference>
<keyword evidence="6 10" id="KW-0067">ATP-binding</keyword>
<keyword evidence="5 10" id="KW-0547">Nucleotide-binding</keyword>
<feature type="binding site" evidence="11">
    <location>
        <position position="168"/>
    </location>
    <ligand>
        <name>L-histidine</name>
        <dbReference type="ChEBI" id="CHEBI:57595"/>
    </ligand>
</feature>
<evidence type="ECO:0000256" key="1">
    <source>
        <dbReference type="ARBA" id="ARBA00008226"/>
    </source>
</evidence>
<dbReference type="InterPro" id="IPR033656">
    <property type="entry name" value="HisRS_anticodon"/>
</dbReference>
<evidence type="ECO:0000256" key="5">
    <source>
        <dbReference type="ARBA" id="ARBA00022741"/>
    </source>
</evidence>
<proteinExistence type="inferred from homology"/>
<dbReference type="InterPro" id="IPR004516">
    <property type="entry name" value="HisRS/HisZ"/>
</dbReference>
<dbReference type="Pfam" id="PF13393">
    <property type="entry name" value="tRNA-synt_His"/>
    <property type="match status" value="2"/>
</dbReference>
<dbReference type="Pfam" id="PF03129">
    <property type="entry name" value="HGTP_anticodon"/>
    <property type="match status" value="1"/>
</dbReference>
<evidence type="ECO:0000256" key="7">
    <source>
        <dbReference type="ARBA" id="ARBA00022917"/>
    </source>
</evidence>
<dbReference type="InterPro" id="IPR036621">
    <property type="entry name" value="Anticodon-bd_dom_sf"/>
</dbReference>
<evidence type="ECO:0000259" key="12">
    <source>
        <dbReference type="PROSITE" id="PS50862"/>
    </source>
</evidence>
<dbReference type="PROSITE" id="PS50862">
    <property type="entry name" value="AA_TRNA_LIGASE_II"/>
    <property type="match status" value="1"/>
</dbReference>
<dbReference type="Proteomes" id="UP000287527">
    <property type="component" value="Unassembled WGS sequence"/>
</dbReference>
<dbReference type="RefSeq" id="WP_128389290.1">
    <property type="nucleotide sequence ID" value="NZ_SBII01000004.1"/>
</dbReference>
<dbReference type="NCBIfam" id="TIGR00442">
    <property type="entry name" value="hisS"/>
    <property type="match status" value="1"/>
</dbReference>
<comment type="caution">
    <text evidence="13">The sequence shown here is derived from an EMBL/GenBank/DDBJ whole genome shotgun (WGS) entry which is preliminary data.</text>
</comment>
<keyword evidence="7 10" id="KW-0648">Protein biosynthesis</keyword>
<dbReference type="PANTHER" id="PTHR11476:SF7">
    <property type="entry name" value="HISTIDINE--TRNA LIGASE"/>
    <property type="match status" value="1"/>
</dbReference>
<feature type="binding site" evidence="11">
    <location>
        <begin position="120"/>
        <end position="122"/>
    </location>
    <ligand>
        <name>L-histidine</name>
        <dbReference type="ChEBI" id="CHEBI:57595"/>
    </ligand>
</feature>
<dbReference type="Gene3D" id="3.40.50.800">
    <property type="entry name" value="Anticodon-binding domain"/>
    <property type="match status" value="1"/>
</dbReference>
<keyword evidence="14" id="KW-1185">Reference proteome</keyword>
<keyword evidence="3 10" id="KW-0963">Cytoplasm</keyword>
<dbReference type="CDD" id="cd00773">
    <property type="entry name" value="HisRS-like_core"/>
    <property type="match status" value="1"/>
</dbReference>
<dbReference type="SUPFAM" id="SSF55681">
    <property type="entry name" value="Class II aaRS and biotin synthetases"/>
    <property type="match status" value="1"/>
</dbReference>
<dbReference type="InterPro" id="IPR041715">
    <property type="entry name" value="HisRS-like_core"/>
</dbReference>
<reference evidence="13 14" key="1">
    <citation type="submission" date="2019-01" db="EMBL/GenBank/DDBJ databases">
        <title>Flavobacterium sp. nov.,isolated from freshwater.</title>
        <authorList>
            <person name="Zhang R."/>
            <person name="Du Z.-J."/>
        </authorList>
    </citation>
    <scope>NUCLEOTIDE SEQUENCE [LARGE SCALE GENOMIC DNA]</scope>
    <source>
        <strain evidence="13 14">1E403</strain>
    </source>
</reference>
<dbReference type="GO" id="GO:0005524">
    <property type="term" value="F:ATP binding"/>
    <property type="evidence" value="ECO:0007669"/>
    <property type="project" value="UniProtKB-UniRule"/>
</dbReference>
<dbReference type="InterPro" id="IPR006195">
    <property type="entry name" value="aa-tRNA-synth_II"/>
</dbReference>